<dbReference type="FunFam" id="3.30.160.380:FF:000002">
    <property type="entry name" value="Endoribonuclease Dicer isoform 1"/>
    <property type="match status" value="1"/>
</dbReference>
<feature type="domain" description="Dicer dsRNA-binding fold" evidence="4">
    <location>
        <begin position="136"/>
        <end position="228"/>
    </location>
</feature>
<dbReference type="InterPro" id="IPR027417">
    <property type="entry name" value="P-loop_NTPase"/>
</dbReference>
<dbReference type="Pfam" id="PF03368">
    <property type="entry name" value="Dicer_dimer"/>
    <property type="match status" value="1"/>
</dbReference>
<dbReference type="GO" id="GO:0005634">
    <property type="term" value="C:nucleus"/>
    <property type="evidence" value="ECO:0007669"/>
    <property type="project" value="TreeGrafter"/>
</dbReference>
<evidence type="ECO:0000256" key="1">
    <source>
        <dbReference type="ARBA" id="ARBA00022801"/>
    </source>
</evidence>
<evidence type="ECO:0000259" key="4">
    <source>
        <dbReference type="PROSITE" id="PS51327"/>
    </source>
</evidence>
<dbReference type="GO" id="GO:0070578">
    <property type="term" value="C:RISC-loading complex"/>
    <property type="evidence" value="ECO:0007669"/>
    <property type="project" value="TreeGrafter"/>
</dbReference>
<feature type="domain" description="Helicase C-terminal" evidence="3">
    <location>
        <begin position="1"/>
        <end position="116"/>
    </location>
</feature>
<evidence type="ECO:0000256" key="2">
    <source>
        <dbReference type="PROSITE-ProRule" id="PRU00657"/>
    </source>
</evidence>
<dbReference type="Pfam" id="PF00271">
    <property type="entry name" value="Helicase_C"/>
    <property type="match status" value="1"/>
</dbReference>
<dbReference type="GO" id="GO:0005737">
    <property type="term" value="C:cytoplasm"/>
    <property type="evidence" value="ECO:0007669"/>
    <property type="project" value="TreeGrafter"/>
</dbReference>
<evidence type="ECO:0000259" key="3">
    <source>
        <dbReference type="PROSITE" id="PS51194"/>
    </source>
</evidence>
<dbReference type="PANTHER" id="PTHR14950:SF37">
    <property type="entry name" value="ENDORIBONUCLEASE DICER"/>
    <property type="match status" value="1"/>
</dbReference>
<dbReference type="PaxDb" id="8022-A0A060ZL57"/>
<keyword evidence="1" id="KW-0378">Hydrolase</keyword>
<feature type="non-terminal residue" evidence="5">
    <location>
        <position position="1"/>
    </location>
</feature>
<dbReference type="EMBL" id="FR968764">
    <property type="protein sequence ID" value="CDR06835.1"/>
    <property type="molecule type" value="Genomic_DNA"/>
</dbReference>
<gene>
    <name evidence="5" type="ORF">GSONMT00013379001</name>
</gene>
<dbReference type="GO" id="GO:0004525">
    <property type="term" value="F:ribonuclease III activity"/>
    <property type="evidence" value="ECO:0007669"/>
    <property type="project" value="TreeGrafter"/>
</dbReference>
<dbReference type="SUPFAM" id="SSF52540">
    <property type="entry name" value="P-loop containing nucleoside triphosphate hydrolases"/>
    <property type="match status" value="1"/>
</dbReference>
<accession>A0A060ZL57</accession>
<dbReference type="PROSITE" id="PS51194">
    <property type="entry name" value="HELICASE_CTER"/>
    <property type="match status" value="1"/>
</dbReference>
<evidence type="ECO:0008006" key="7">
    <source>
        <dbReference type="Google" id="ProtNLM"/>
    </source>
</evidence>
<dbReference type="Gene3D" id="3.30.160.380">
    <property type="entry name" value="Dicer dimerisation domain"/>
    <property type="match status" value="1"/>
</dbReference>
<dbReference type="PANTHER" id="PTHR14950">
    <property type="entry name" value="DICER-RELATED"/>
    <property type="match status" value="1"/>
</dbReference>
<dbReference type="GO" id="GO:0004530">
    <property type="term" value="F:deoxyribonuclease I activity"/>
    <property type="evidence" value="ECO:0007669"/>
    <property type="project" value="TreeGrafter"/>
</dbReference>
<protein>
    <recommendedName>
        <fullName evidence="7">Helicase C-terminal domain-containing protein</fullName>
    </recommendedName>
</protein>
<dbReference type="InterPro" id="IPR001650">
    <property type="entry name" value="Helicase_C-like"/>
</dbReference>
<dbReference type="GO" id="GO:0030422">
    <property type="term" value="P:siRNA processing"/>
    <property type="evidence" value="ECO:0007669"/>
    <property type="project" value="TreeGrafter"/>
</dbReference>
<dbReference type="Proteomes" id="UP000193380">
    <property type="component" value="Unassembled WGS sequence"/>
</dbReference>
<dbReference type="Gene3D" id="3.40.50.300">
    <property type="entry name" value="P-loop containing nucleotide triphosphate hydrolases"/>
    <property type="match status" value="1"/>
</dbReference>
<dbReference type="GO" id="GO:0031054">
    <property type="term" value="P:pre-miRNA processing"/>
    <property type="evidence" value="ECO:0007669"/>
    <property type="project" value="TreeGrafter"/>
</dbReference>
<dbReference type="STRING" id="8022.A0A060ZL57"/>
<proteinExistence type="predicted"/>
<dbReference type="AlphaFoldDB" id="A0A060ZL57"/>
<name>A0A060ZL57_ONCMY</name>
<organism evidence="5 6">
    <name type="scientific">Oncorhynchus mykiss</name>
    <name type="common">Rainbow trout</name>
    <name type="synonym">Salmo gairdneri</name>
    <dbReference type="NCBI Taxonomy" id="8022"/>
    <lineage>
        <taxon>Eukaryota</taxon>
        <taxon>Metazoa</taxon>
        <taxon>Chordata</taxon>
        <taxon>Craniata</taxon>
        <taxon>Vertebrata</taxon>
        <taxon>Euteleostomi</taxon>
        <taxon>Actinopterygii</taxon>
        <taxon>Neopterygii</taxon>
        <taxon>Teleostei</taxon>
        <taxon>Protacanthopterygii</taxon>
        <taxon>Salmoniformes</taxon>
        <taxon>Salmonidae</taxon>
        <taxon>Salmoninae</taxon>
        <taxon>Oncorhynchus</taxon>
    </lineage>
</organism>
<keyword evidence="2" id="KW-0694">RNA-binding</keyword>
<reference evidence="5" key="2">
    <citation type="submission" date="2014-03" db="EMBL/GenBank/DDBJ databases">
        <authorList>
            <person name="Genoscope - CEA"/>
        </authorList>
    </citation>
    <scope>NUCLEOTIDE SEQUENCE</scope>
</reference>
<dbReference type="InterPro" id="IPR038248">
    <property type="entry name" value="Dicer_dimer_sf"/>
</dbReference>
<sequence length="322" mass="36434">PNHISSISQVLRKFRAHETNLLIATSIVEEGVDIPKCNLVVRFDLPTEYRSYVQSKGRARAPVSNYIMLAESERTKTFEEDLKTYKAIEKILRNKCSKAAGVGDFEVEPVQDDDNILPPYVLRSEEGGPRVTINTAIGHINRYCARLPSDPFTHLAPKCKTKELKDGRYQSTLYLPINSPLRVPVAGPIMNCARLAEKAVALLCCENLHKKGELDDHLMPVGKETVKYEEELDLHDEEETSVPGRPGSTKRRQCYPKAVSCHHTEFYPKAVRYLFTGCFPKAVRYLFTGCFPKAVRYLYTGCVPKAVRYLYTGCVPKAVRYL</sequence>
<evidence type="ECO:0000313" key="5">
    <source>
        <dbReference type="EMBL" id="CDR06835.1"/>
    </source>
</evidence>
<evidence type="ECO:0000313" key="6">
    <source>
        <dbReference type="Proteomes" id="UP000193380"/>
    </source>
</evidence>
<dbReference type="PROSITE" id="PS51327">
    <property type="entry name" value="DICER_DSRBF"/>
    <property type="match status" value="1"/>
</dbReference>
<dbReference type="GO" id="GO:0003723">
    <property type="term" value="F:RNA binding"/>
    <property type="evidence" value="ECO:0007669"/>
    <property type="project" value="UniProtKB-UniRule"/>
</dbReference>
<dbReference type="InterPro" id="IPR005034">
    <property type="entry name" value="Dicer_dimerisation"/>
</dbReference>
<dbReference type="GO" id="GO:0006309">
    <property type="term" value="P:apoptotic DNA fragmentation"/>
    <property type="evidence" value="ECO:0007669"/>
    <property type="project" value="TreeGrafter"/>
</dbReference>
<reference evidence="5" key="1">
    <citation type="journal article" date="2014" name="Nat. Commun.">
        <title>The rainbow trout genome provides novel insights into evolution after whole-genome duplication in vertebrates.</title>
        <authorList>
            <person name="Berthelot C."/>
            <person name="Brunet F."/>
            <person name="Chalopin D."/>
            <person name="Juanchich A."/>
            <person name="Bernard M."/>
            <person name="Noel B."/>
            <person name="Bento P."/>
            <person name="Da Silva C."/>
            <person name="Labadie K."/>
            <person name="Alberti A."/>
            <person name="Aury J.M."/>
            <person name="Louis A."/>
            <person name="Dehais P."/>
            <person name="Bardou P."/>
            <person name="Montfort J."/>
            <person name="Klopp C."/>
            <person name="Cabau C."/>
            <person name="Gaspin C."/>
            <person name="Thorgaard G.H."/>
            <person name="Boussaha M."/>
            <person name="Quillet E."/>
            <person name="Guyomard R."/>
            <person name="Galiana D."/>
            <person name="Bobe J."/>
            <person name="Volff J.N."/>
            <person name="Genet C."/>
            <person name="Wincker P."/>
            <person name="Jaillon O."/>
            <person name="Roest Crollius H."/>
            <person name="Guiguen Y."/>
        </authorList>
    </citation>
    <scope>NUCLEOTIDE SEQUENCE [LARGE SCALE GENOMIC DNA]</scope>
</reference>
<dbReference type="SMART" id="SM00490">
    <property type="entry name" value="HELICc"/>
    <property type="match status" value="1"/>
</dbReference>